<dbReference type="EMBL" id="JBHUIT010000002">
    <property type="protein sequence ID" value="MFD2255654.1"/>
    <property type="molecule type" value="Genomic_DNA"/>
</dbReference>
<organism evidence="4 5">
    <name type="scientific">Luteolibacter algae</name>
    <dbReference type="NCBI Taxonomy" id="454151"/>
    <lineage>
        <taxon>Bacteria</taxon>
        <taxon>Pseudomonadati</taxon>
        <taxon>Verrucomicrobiota</taxon>
        <taxon>Verrucomicrobiia</taxon>
        <taxon>Verrucomicrobiales</taxon>
        <taxon>Verrucomicrobiaceae</taxon>
        <taxon>Luteolibacter</taxon>
    </lineage>
</organism>
<evidence type="ECO:0000313" key="4">
    <source>
        <dbReference type="EMBL" id="MFD2255654.1"/>
    </source>
</evidence>
<name>A0ABW5D5F4_9BACT</name>
<dbReference type="Pfam" id="PF07635">
    <property type="entry name" value="PSCyt1"/>
    <property type="match status" value="1"/>
</dbReference>
<dbReference type="InterPro" id="IPR011429">
    <property type="entry name" value="Cyt_c_Planctomycete-type"/>
</dbReference>
<dbReference type="InterPro" id="IPR032675">
    <property type="entry name" value="LRR_dom_sf"/>
</dbReference>
<feature type="transmembrane region" description="Helical" evidence="2">
    <location>
        <begin position="153"/>
        <end position="170"/>
    </location>
</feature>
<feature type="compositionally biased region" description="Low complexity" evidence="1">
    <location>
        <begin position="346"/>
        <end position="357"/>
    </location>
</feature>
<evidence type="ECO:0000256" key="1">
    <source>
        <dbReference type="SAM" id="MobiDB-lite"/>
    </source>
</evidence>
<keyword evidence="2" id="KW-1133">Transmembrane helix</keyword>
<keyword evidence="5" id="KW-1185">Reference proteome</keyword>
<keyword evidence="2" id="KW-0472">Membrane</keyword>
<protein>
    <submittedName>
        <fullName evidence="4">C-type cytochrome domain-containing protein</fullName>
    </submittedName>
</protein>
<feature type="transmembrane region" description="Helical" evidence="2">
    <location>
        <begin position="20"/>
        <end position="39"/>
    </location>
</feature>
<feature type="transmembrane region" description="Helical" evidence="2">
    <location>
        <begin position="124"/>
        <end position="141"/>
    </location>
</feature>
<feature type="transmembrane region" description="Helical" evidence="2">
    <location>
        <begin position="59"/>
        <end position="77"/>
    </location>
</feature>
<dbReference type="PANTHER" id="PTHR35889">
    <property type="entry name" value="CYCLOINULO-OLIGOSACCHARIDE FRUCTANOTRANSFERASE-RELATED"/>
    <property type="match status" value="1"/>
</dbReference>
<evidence type="ECO:0000313" key="5">
    <source>
        <dbReference type="Proteomes" id="UP001597375"/>
    </source>
</evidence>
<dbReference type="Gene3D" id="3.80.10.10">
    <property type="entry name" value="Ribonuclease Inhibitor"/>
    <property type="match status" value="1"/>
</dbReference>
<dbReference type="SUPFAM" id="SSF52047">
    <property type="entry name" value="RNI-like"/>
    <property type="match status" value="1"/>
</dbReference>
<reference evidence="5" key="1">
    <citation type="journal article" date="2019" name="Int. J. Syst. Evol. Microbiol.">
        <title>The Global Catalogue of Microorganisms (GCM) 10K type strain sequencing project: providing services to taxonomists for standard genome sequencing and annotation.</title>
        <authorList>
            <consortium name="The Broad Institute Genomics Platform"/>
            <consortium name="The Broad Institute Genome Sequencing Center for Infectious Disease"/>
            <person name="Wu L."/>
            <person name="Ma J."/>
        </authorList>
    </citation>
    <scope>NUCLEOTIDE SEQUENCE [LARGE SCALE GENOMIC DNA]</scope>
    <source>
        <strain evidence="5">CGMCC 4.7106</strain>
    </source>
</reference>
<comment type="caution">
    <text evidence="4">The sequence shown here is derived from an EMBL/GenBank/DDBJ whole genome shotgun (WGS) entry which is preliminary data.</text>
</comment>
<feature type="transmembrane region" description="Helical" evidence="2">
    <location>
        <begin position="89"/>
        <end position="112"/>
    </location>
</feature>
<sequence>MSTETDLDAAGSKHRKPWGITLIGLITIGGLIAMPYLAGEPDGEKMPDIVRFLGHFHPVLLHLPIGIFSLILFQELLAMVSRKKPQRTIFPMFFGAASAVLAVLAGFLLYHGGGFEGSELAHDHLWGGLIFACAAVFTFIVKSWSMAPSSSQAFYRVLLFSSVGIMGYASHDGASITHGSDYLTQYAPNPIREALGLEPKIEKEEKAAKPLEEQIVYADIIQPILEMRCVECHKEGKAKGKFRLDTYDLLLAGGKEGEGIEPGNAIDSNIIFRIDLPEDDDEHMPPEGKKDIEDHEVAILKWWINQGADPAKTVGDLEITDEIRDAIGNLKMTEKFVEDHAHGEGSSDAEAANADSSQPSDDLKKSVDALAVKFPGAITFESQESAGLTFTGVSMRKTLNDDIFAEVGPVIAQLVSLDLSATGVTDRTVALLEPAENLRMIRLSETQITDAAMDTLAKLQNLESINLYGTKVTDAGVKKLSELPNLKRLYLWQTDVSDAAMEELKKANPDLEIVTGI</sequence>
<gene>
    <name evidence="4" type="ORF">ACFSSA_03115</name>
</gene>
<accession>A0ABW5D5F4</accession>
<evidence type="ECO:0000259" key="3">
    <source>
        <dbReference type="Pfam" id="PF07635"/>
    </source>
</evidence>
<keyword evidence="2" id="KW-0812">Transmembrane</keyword>
<feature type="region of interest" description="Disordered" evidence="1">
    <location>
        <begin position="340"/>
        <end position="362"/>
    </location>
</feature>
<feature type="domain" description="Cytochrome C Planctomycete-type" evidence="3">
    <location>
        <begin position="229"/>
        <end position="288"/>
    </location>
</feature>
<dbReference type="PANTHER" id="PTHR35889:SF3">
    <property type="entry name" value="F-BOX DOMAIN-CONTAINING PROTEIN"/>
    <property type="match status" value="1"/>
</dbReference>
<dbReference type="Proteomes" id="UP001597375">
    <property type="component" value="Unassembled WGS sequence"/>
</dbReference>
<proteinExistence type="predicted"/>
<dbReference type="RefSeq" id="WP_386818311.1">
    <property type="nucleotide sequence ID" value="NZ_JBHUIT010000002.1"/>
</dbReference>
<evidence type="ECO:0000256" key="2">
    <source>
        <dbReference type="SAM" id="Phobius"/>
    </source>
</evidence>